<evidence type="ECO:0000313" key="7">
    <source>
        <dbReference type="EMBL" id="CAI9280531.1"/>
    </source>
</evidence>
<evidence type="ECO:0000256" key="4">
    <source>
        <dbReference type="ARBA" id="ARBA00023163"/>
    </source>
</evidence>
<proteinExistence type="predicted"/>
<feature type="domain" description="AP2/ERF" evidence="6">
    <location>
        <begin position="84"/>
        <end position="149"/>
    </location>
</feature>
<evidence type="ECO:0000313" key="8">
    <source>
        <dbReference type="Proteomes" id="UP001177003"/>
    </source>
</evidence>
<dbReference type="GO" id="GO:0003677">
    <property type="term" value="F:DNA binding"/>
    <property type="evidence" value="ECO:0007669"/>
    <property type="project" value="UniProtKB-KW"/>
</dbReference>
<protein>
    <recommendedName>
        <fullName evidence="6">AP2/ERF domain-containing protein</fullName>
    </recommendedName>
</protein>
<evidence type="ECO:0000256" key="5">
    <source>
        <dbReference type="ARBA" id="ARBA00023242"/>
    </source>
</evidence>
<dbReference type="SMART" id="SM00971">
    <property type="entry name" value="SATase_N"/>
    <property type="match status" value="1"/>
</dbReference>
<dbReference type="SMART" id="SM00380">
    <property type="entry name" value="AP2"/>
    <property type="match status" value="1"/>
</dbReference>
<dbReference type="GO" id="GO:0009001">
    <property type="term" value="F:serine O-acetyltransferase activity"/>
    <property type="evidence" value="ECO:0007669"/>
    <property type="project" value="InterPro"/>
</dbReference>
<keyword evidence="2" id="KW-0805">Transcription regulation</keyword>
<evidence type="ECO:0000256" key="2">
    <source>
        <dbReference type="ARBA" id="ARBA00023015"/>
    </source>
</evidence>
<dbReference type="GO" id="GO:0003700">
    <property type="term" value="F:DNA-binding transcription factor activity"/>
    <property type="evidence" value="ECO:0007669"/>
    <property type="project" value="InterPro"/>
</dbReference>
<keyword evidence="4" id="KW-0804">Transcription</keyword>
<dbReference type="InterPro" id="IPR036955">
    <property type="entry name" value="AP2/ERF_dom_sf"/>
</dbReference>
<dbReference type="GO" id="GO:0006535">
    <property type="term" value="P:cysteine biosynthetic process from serine"/>
    <property type="evidence" value="ECO:0007669"/>
    <property type="project" value="InterPro"/>
</dbReference>
<dbReference type="EMBL" id="OX465080">
    <property type="protein sequence ID" value="CAI9280531.1"/>
    <property type="molecule type" value="Genomic_DNA"/>
</dbReference>
<evidence type="ECO:0000256" key="1">
    <source>
        <dbReference type="ARBA" id="ARBA00004123"/>
    </source>
</evidence>
<name>A0AA35YUU4_LACSI</name>
<dbReference type="InterPro" id="IPR010493">
    <property type="entry name" value="Ser_AcTrfase_N"/>
</dbReference>
<keyword evidence="8" id="KW-1185">Reference proteome</keyword>
<keyword evidence="3" id="KW-0238">DNA-binding</keyword>
<dbReference type="Proteomes" id="UP001177003">
    <property type="component" value="Chromosome 4"/>
</dbReference>
<dbReference type="GO" id="GO:0005737">
    <property type="term" value="C:cytoplasm"/>
    <property type="evidence" value="ECO:0007669"/>
    <property type="project" value="InterPro"/>
</dbReference>
<evidence type="ECO:0000259" key="6">
    <source>
        <dbReference type="PROSITE" id="PS51032"/>
    </source>
</evidence>
<dbReference type="Pfam" id="PF06426">
    <property type="entry name" value="SATase_N"/>
    <property type="match status" value="1"/>
</dbReference>
<dbReference type="AlphaFoldDB" id="A0AA35YUU4"/>
<dbReference type="GO" id="GO:0005634">
    <property type="term" value="C:nucleus"/>
    <property type="evidence" value="ECO:0007669"/>
    <property type="project" value="UniProtKB-SubCell"/>
</dbReference>
<dbReference type="InterPro" id="IPR016177">
    <property type="entry name" value="DNA-bd_dom_sf"/>
</dbReference>
<dbReference type="SUPFAM" id="SSF54171">
    <property type="entry name" value="DNA-binding domain"/>
    <property type="match status" value="1"/>
</dbReference>
<comment type="subcellular location">
    <subcellularLocation>
        <location evidence="1">Nucleus</location>
    </subcellularLocation>
</comment>
<accession>A0AA35YUU4</accession>
<dbReference type="Gene3D" id="3.30.730.10">
    <property type="entry name" value="AP2/ERF domain"/>
    <property type="match status" value="1"/>
</dbReference>
<dbReference type="PANTHER" id="PTHR32467">
    <property type="entry name" value="AP2-LIKE ETHYLENE-RESPONSIVE TRANSCRIPTION FACTOR"/>
    <property type="match status" value="1"/>
</dbReference>
<dbReference type="PROSITE" id="PS51032">
    <property type="entry name" value="AP2_ERF"/>
    <property type="match status" value="1"/>
</dbReference>
<keyword evidence="5" id="KW-0539">Nucleus</keyword>
<dbReference type="InterPro" id="IPR042122">
    <property type="entry name" value="Ser_AcTrfase_N_sf"/>
</dbReference>
<sequence>MSVQDWNGTSQYMMSSLSPQTAVKGGENKCDWVWNEIKSEAHRNVESEPDLARKKLYSSTFLSTLLYDLFLNTFSSDPSLLSATVADICTACQRDPACISFAIIGRFDTALAAARYVYLGLFDNEVEAARAYEKVAIKCNGKEAVTNFEPSIYGADISLETMDEEGIALLAYEYSLFHSLNR</sequence>
<dbReference type="PANTHER" id="PTHR32467:SF237">
    <property type="entry name" value="AP2-LIKE ETHYLENE-RESPONSIVE TRANSCRIPTION FACTOR-RELATED"/>
    <property type="match status" value="1"/>
</dbReference>
<dbReference type="InterPro" id="IPR001471">
    <property type="entry name" value="AP2/ERF_dom"/>
</dbReference>
<dbReference type="Gene3D" id="1.10.3130.10">
    <property type="entry name" value="serine acetyltransferase, domain 1"/>
    <property type="match status" value="1"/>
</dbReference>
<gene>
    <name evidence="7" type="ORF">LSALG_LOCUS20272</name>
</gene>
<organism evidence="7 8">
    <name type="scientific">Lactuca saligna</name>
    <name type="common">Willowleaf lettuce</name>
    <dbReference type="NCBI Taxonomy" id="75948"/>
    <lineage>
        <taxon>Eukaryota</taxon>
        <taxon>Viridiplantae</taxon>
        <taxon>Streptophyta</taxon>
        <taxon>Embryophyta</taxon>
        <taxon>Tracheophyta</taxon>
        <taxon>Spermatophyta</taxon>
        <taxon>Magnoliopsida</taxon>
        <taxon>eudicotyledons</taxon>
        <taxon>Gunneridae</taxon>
        <taxon>Pentapetalae</taxon>
        <taxon>asterids</taxon>
        <taxon>campanulids</taxon>
        <taxon>Asterales</taxon>
        <taxon>Asteraceae</taxon>
        <taxon>Cichorioideae</taxon>
        <taxon>Cichorieae</taxon>
        <taxon>Lactucinae</taxon>
        <taxon>Lactuca</taxon>
    </lineage>
</organism>
<evidence type="ECO:0000256" key="3">
    <source>
        <dbReference type="ARBA" id="ARBA00023125"/>
    </source>
</evidence>
<reference evidence="7" key="1">
    <citation type="submission" date="2023-04" db="EMBL/GenBank/DDBJ databases">
        <authorList>
            <person name="Vijverberg K."/>
            <person name="Xiong W."/>
            <person name="Schranz E."/>
        </authorList>
    </citation>
    <scope>NUCLEOTIDE SEQUENCE</scope>
</reference>